<gene>
    <name evidence="10" type="ORF">ACFO1S_21635</name>
</gene>
<evidence type="ECO:0000256" key="3">
    <source>
        <dbReference type="ARBA" id="ARBA00022544"/>
    </source>
</evidence>
<comment type="caution">
    <text evidence="10">The sequence shown here is derived from an EMBL/GenBank/DDBJ whole genome shotgun (WGS) entry which is preliminary data.</text>
</comment>
<evidence type="ECO:0000256" key="5">
    <source>
        <dbReference type="ARBA" id="ARBA00023136"/>
    </source>
</evidence>
<keyword evidence="7" id="KW-0449">Lipoprotein</keyword>
<evidence type="ECO:0000256" key="6">
    <source>
        <dbReference type="ARBA" id="ARBA00023139"/>
    </source>
</evidence>
<evidence type="ECO:0000256" key="7">
    <source>
        <dbReference type="ARBA" id="ARBA00023288"/>
    </source>
</evidence>
<dbReference type="InterPro" id="IPR057336">
    <property type="entry name" value="GerAC_N"/>
</dbReference>
<evidence type="ECO:0000256" key="4">
    <source>
        <dbReference type="ARBA" id="ARBA00022729"/>
    </source>
</evidence>
<protein>
    <submittedName>
        <fullName evidence="10">Ger(X)C family spore germination protein</fullName>
    </submittedName>
</protein>
<organism evidence="10 11">
    <name type="scientific">Cohnella boryungensis</name>
    <dbReference type="NCBI Taxonomy" id="768479"/>
    <lineage>
        <taxon>Bacteria</taxon>
        <taxon>Bacillati</taxon>
        <taxon>Bacillota</taxon>
        <taxon>Bacilli</taxon>
        <taxon>Bacillales</taxon>
        <taxon>Paenibacillaceae</taxon>
        <taxon>Cohnella</taxon>
    </lineage>
</organism>
<keyword evidence="5" id="KW-0472">Membrane</keyword>
<dbReference type="EMBL" id="JBHSED010000046">
    <property type="protein sequence ID" value="MFC4306038.1"/>
    <property type="molecule type" value="Genomic_DNA"/>
</dbReference>
<name>A0ABV8SGP0_9BACL</name>
<feature type="domain" description="Spore germination GerAC-like C-terminal" evidence="8">
    <location>
        <begin position="228"/>
        <end position="390"/>
    </location>
</feature>
<dbReference type="PROSITE" id="PS51257">
    <property type="entry name" value="PROKAR_LIPOPROTEIN"/>
    <property type="match status" value="1"/>
</dbReference>
<sequence length="402" mass="44944">MSPFIRRLSLCLLLGVVAAALGGCWNRRELDQLGIQLGTSIDRTGNEYSIAVQVVIPGEVSSRMGSSTRSPVTLFKATAPTIFEAFRKLTETSPRKIYSAHIRVVIISEAVARAGIADVLDLFSRNPEARTDFYLMIARNTPAVQVLETLTSLEKIPAEKLFYSLDTSAKAWSPTTTVTIDKIINQLVAEGQSPVLTGVTIEGNSREGERITNIQQIEPKARTRFNMLAVFKQDKLKGWLDENESRGYNYIKNNVRSSGGHVVCPEGGYVGLETLRNHTVMHADVVNGEPVIRLKITNVSAVSDVECAIDLTNPDTIRMLEKASEKKLIKIVEDTIEHVRTTYDFDVFGFGQALYQSHPRVWEKVKHDWPQRLRTLKVEVKARVLIHKIGTTNHSFIKDIKE</sequence>
<proteinExistence type="inferred from homology"/>
<evidence type="ECO:0000313" key="11">
    <source>
        <dbReference type="Proteomes" id="UP001595755"/>
    </source>
</evidence>
<dbReference type="Gene3D" id="3.30.300.210">
    <property type="entry name" value="Nutrient germinant receptor protein C, domain 3"/>
    <property type="match status" value="1"/>
</dbReference>
<dbReference type="Pfam" id="PF25198">
    <property type="entry name" value="Spore_GerAC_N"/>
    <property type="match status" value="1"/>
</dbReference>
<reference evidence="11" key="1">
    <citation type="journal article" date="2019" name="Int. J. Syst. Evol. Microbiol.">
        <title>The Global Catalogue of Microorganisms (GCM) 10K type strain sequencing project: providing services to taxonomists for standard genome sequencing and annotation.</title>
        <authorList>
            <consortium name="The Broad Institute Genomics Platform"/>
            <consortium name="The Broad Institute Genome Sequencing Center for Infectious Disease"/>
            <person name="Wu L."/>
            <person name="Ma J."/>
        </authorList>
    </citation>
    <scope>NUCLEOTIDE SEQUENCE [LARGE SCALE GENOMIC DNA]</scope>
    <source>
        <strain evidence="11">CGMCC 4.1641</strain>
    </source>
</reference>
<keyword evidence="6" id="KW-0564">Palmitate</keyword>
<dbReference type="RefSeq" id="WP_204605514.1">
    <property type="nucleotide sequence ID" value="NZ_JBHSED010000046.1"/>
</dbReference>
<evidence type="ECO:0000256" key="1">
    <source>
        <dbReference type="ARBA" id="ARBA00004635"/>
    </source>
</evidence>
<keyword evidence="4" id="KW-0732">Signal</keyword>
<evidence type="ECO:0000313" key="10">
    <source>
        <dbReference type="EMBL" id="MFC4306038.1"/>
    </source>
</evidence>
<keyword evidence="3" id="KW-0309">Germination</keyword>
<evidence type="ECO:0000256" key="2">
    <source>
        <dbReference type="ARBA" id="ARBA00007886"/>
    </source>
</evidence>
<dbReference type="InterPro" id="IPR046953">
    <property type="entry name" value="Spore_GerAC-like_C"/>
</dbReference>
<dbReference type="Proteomes" id="UP001595755">
    <property type="component" value="Unassembled WGS sequence"/>
</dbReference>
<comment type="similarity">
    <text evidence="2">Belongs to the GerABKC lipoprotein family.</text>
</comment>
<dbReference type="InterPro" id="IPR038501">
    <property type="entry name" value="Spore_GerAC_C_sf"/>
</dbReference>
<evidence type="ECO:0000259" key="8">
    <source>
        <dbReference type="Pfam" id="PF05504"/>
    </source>
</evidence>
<dbReference type="PANTHER" id="PTHR35789:SF1">
    <property type="entry name" value="SPORE GERMINATION PROTEIN B3"/>
    <property type="match status" value="1"/>
</dbReference>
<evidence type="ECO:0000259" key="9">
    <source>
        <dbReference type="Pfam" id="PF25198"/>
    </source>
</evidence>
<dbReference type="NCBIfam" id="TIGR02887">
    <property type="entry name" value="spore_ger_x_C"/>
    <property type="match status" value="1"/>
</dbReference>
<feature type="domain" description="Spore germination protein N-terminal" evidence="9">
    <location>
        <begin position="26"/>
        <end position="200"/>
    </location>
</feature>
<comment type="subcellular location">
    <subcellularLocation>
        <location evidence="1">Membrane</location>
        <topology evidence="1">Lipid-anchor</topology>
    </subcellularLocation>
</comment>
<dbReference type="Pfam" id="PF05504">
    <property type="entry name" value="Spore_GerAC"/>
    <property type="match status" value="1"/>
</dbReference>
<keyword evidence="11" id="KW-1185">Reference proteome</keyword>
<dbReference type="InterPro" id="IPR008844">
    <property type="entry name" value="Spore_GerAC-like"/>
</dbReference>
<dbReference type="PANTHER" id="PTHR35789">
    <property type="entry name" value="SPORE GERMINATION PROTEIN B3"/>
    <property type="match status" value="1"/>
</dbReference>
<accession>A0ABV8SGP0</accession>